<sequence>MTSLGKASKGKLEHLNQIHEVIYGESSQEGTQVSTLRTLSEDMTTQHGIVFDFTLKPRLLTAITRQQTRTSTKRVKFAETPDEDSEAPPTESEPDQLNDAATEPSYGKMVQIPLG</sequence>
<comment type="caution">
    <text evidence="2">The sequence shown here is derived from an EMBL/GenBank/DDBJ whole genome shotgun (WGS) entry which is preliminary data.</text>
</comment>
<dbReference type="EMBL" id="BSXT01003317">
    <property type="protein sequence ID" value="GMF53641.1"/>
    <property type="molecule type" value="Genomic_DNA"/>
</dbReference>
<keyword evidence="3" id="KW-1185">Reference proteome</keyword>
<evidence type="ECO:0000313" key="3">
    <source>
        <dbReference type="Proteomes" id="UP001165121"/>
    </source>
</evidence>
<evidence type="ECO:0000313" key="2">
    <source>
        <dbReference type="EMBL" id="GMF53641.1"/>
    </source>
</evidence>
<dbReference type="OrthoDB" id="96218at2759"/>
<protein>
    <submittedName>
        <fullName evidence="2">Unnamed protein product</fullName>
    </submittedName>
</protein>
<dbReference type="AlphaFoldDB" id="A0A9W7D1E2"/>
<dbReference type="Proteomes" id="UP001165121">
    <property type="component" value="Unassembled WGS sequence"/>
</dbReference>
<organism evidence="2 3">
    <name type="scientific">Phytophthora fragariaefolia</name>
    <dbReference type="NCBI Taxonomy" id="1490495"/>
    <lineage>
        <taxon>Eukaryota</taxon>
        <taxon>Sar</taxon>
        <taxon>Stramenopiles</taxon>
        <taxon>Oomycota</taxon>
        <taxon>Peronosporomycetes</taxon>
        <taxon>Peronosporales</taxon>
        <taxon>Peronosporaceae</taxon>
        <taxon>Phytophthora</taxon>
    </lineage>
</organism>
<accession>A0A9W7D1E2</accession>
<reference evidence="2" key="1">
    <citation type="submission" date="2023-04" db="EMBL/GenBank/DDBJ databases">
        <title>Phytophthora fragariaefolia NBRC 109709.</title>
        <authorList>
            <person name="Ichikawa N."/>
            <person name="Sato H."/>
            <person name="Tonouchi N."/>
        </authorList>
    </citation>
    <scope>NUCLEOTIDE SEQUENCE</scope>
    <source>
        <strain evidence="2">NBRC 109709</strain>
    </source>
</reference>
<proteinExistence type="predicted"/>
<gene>
    <name evidence="2" type="ORF">Pfra01_002222000</name>
</gene>
<feature type="compositionally biased region" description="Acidic residues" evidence="1">
    <location>
        <begin position="80"/>
        <end position="96"/>
    </location>
</feature>
<feature type="region of interest" description="Disordered" evidence="1">
    <location>
        <begin position="66"/>
        <end position="115"/>
    </location>
</feature>
<name>A0A9W7D1E2_9STRA</name>
<evidence type="ECO:0000256" key="1">
    <source>
        <dbReference type="SAM" id="MobiDB-lite"/>
    </source>
</evidence>